<dbReference type="FunFam" id="3.30.420.40:FF:000545">
    <property type="entry name" value="Endoplasmic reticulum chaperone BiP"/>
    <property type="match status" value="1"/>
</dbReference>
<dbReference type="OMA" id="ARTINEP"/>
<keyword evidence="3" id="KW-0067">ATP-binding</keyword>
<keyword evidence="2" id="KW-0547">Nucleotide-binding</keyword>
<dbReference type="Gramene" id="CDP22174">
    <property type="protein sequence ID" value="CDP22174"/>
    <property type="gene ID" value="GSCOC_T00011307001"/>
</dbReference>
<protein>
    <submittedName>
        <fullName evidence="4">DH200=94 genomic scaffold, scaffold_11533</fullName>
    </submittedName>
</protein>
<dbReference type="Pfam" id="PF00012">
    <property type="entry name" value="HSP70"/>
    <property type="match status" value="1"/>
</dbReference>
<dbReference type="AlphaFoldDB" id="A0A068VNL3"/>
<dbReference type="Gene3D" id="3.30.420.40">
    <property type="match status" value="2"/>
</dbReference>
<organism evidence="4 5">
    <name type="scientific">Coffea canephora</name>
    <name type="common">Robusta coffee</name>
    <dbReference type="NCBI Taxonomy" id="49390"/>
    <lineage>
        <taxon>Eukaryota</taxon>
        <taxon>Viridiplantae</taxon>
        <taxon>Streptophyta</taxon>
        <taxon>Embryophyta</taxon>
        <taxon>Tracheophyta</taxon>
        <taxon>Spermatophyta</taxon>
        <taxon>Magnoliopsida</taxon>
        <taxon>eudicotyledons</taxon>
        <taxon>Gunneridae</taxon>
        <taxon>Pentapetalae</taxon>
        <taxon>asterids</taxon>
        <taxon>lamiids</taxon>
        <taxon>Gentianales</taxon>
        <taxon>Rubiaceae</taxon>
        <taxon>Ixoroideae</taxon>
        <taxon>Gardenieae complex</taxon>
        <taxon>Bertiereae - Coffeeae clade</taxon>
        <taxon>Coffeeae</taxon>
        <taxon>Coffea</taxon>
    </lineage>
</organism>
<dbReference type="Proteomes" id="UP000295252">
    <property type="component" value="Unassembled WGS sequence"/>
</dbReference>
<evidence type="ECO:0000313" key="4">
    <source>
        <dbReference type="EMBL" id="CDP22174.1"/>
    </source>
</evidence>
<comment type="similarity">
    <text evidence="1">Belongs to the heat shock protein 70 family.</text>
</comment>
<dbReference type="EMBL" id="HG750617">
    <property type="protein sequence ID" value="CDP22174.1"/>
    <property type="molecule type" value="Genomic_DNA"/>
</dbReference>
<evidence type="ECO:0000256" key="2">
    <source>
        <dbReference type="ARBA" id="ARBA00022741"/>
    </source>
</evidence>
<evidence type="ECO:0000256" key="1">
    <source>
        <dbReference type="ARBA" id="ARBA00007381"/>
    </source>
</evidence>
<dbReference type="STRING" id="49390.A0A068VNL3"/>
<dbReference type="PhylomeDB" id="A0A068VNL3"/>
<dbReference type="OrthoDB" id="910573at2759"/>
<dbReference type="InterPro" id="IPR043129">
    <property type="entry name" value="ATPase_NBD"/>
</dbReference>
<name>A0A068VNL3_COFCA</name>
<dbReference type="PANTHER" id="PTHR19375">
    <property type="entry name" value="HEAT SHOCK PROTEIN 70KDA"/>
    <property type="match status" value="1"/>
</dbReference>
<sequence>LSPYLVAFEPLLPSIPETSTLAPRIKPSWIAFAGSERLIREAEKNQLDVNVERTIFDVKIKDSKVKVFSLEEISVMVLTKMKEAAEAFLAKKIKDAVVTVPSIVQFLELLATKNAGIIAGLNVARTINEPRAAAVAYLTTN</sequence>
<reference evidence="5" key="1">
    <citation type="journal article" date="2014" name="Science">
        <title>The coffee genome provides insight into the convergent evolution of caffeine biosynthesis.</title>
        <authorList>
            <person name="Denoeud F."/>
            <person name="Carretero-Paulet L."/>
            <person name="Dereeper A."/>
            <person name="Droc G."/>
            <person name="Guyot R."/>
            <person name="Pietrella M."/>
            <person name="Zheng C."/>
            <person name="Alberti A."/>
            <person name="Anthony F."/>
            <person name="Aprea G."/>
            <person name="Aury J.M."/>
            <person name="Bento P."/>
            <person name="Bernard M."/>
            <person name="Bocs S."/>
            <person name="Campa C."/>
            <person name="Cenci A."/>
            <person name="Combes M.C."/>
            <person name="Crouzillat D."/>
            <person name="Da Silva C."/>
            <person name="Daddiego L."/>
            <person name="De Bellis F."/>
            <person name="Dussert S."/>
            <person name="Garsmeur O."/>
            <person name="Gayraud T."/>
            <person name="Guignon V."/>
            <person name="Jahn K."/>
            <person name="Jamilloux V."/>
            <person name="Joet T."/>
            <person name="Labadie K."/>
            <person name="Lan T."/>
            <person name="Leclercq J."/>
            <person name="Lepelley M."/>
            <person name="Leroy T."/>
            <person name="Li L.T."/>
            <person name="Librado P."/>
            <person name="Lopez L."/>
            <person name="Munoz A."/>
            <person name="Noel B."/>
            <person name="Pallavicini A."/>
            <person name="Perrotta G."/>
            <person name="Poncet V."/>
            <person name="Pot D."/>
            <person name="Priyono X."/>
            <person name="Rigoreau M."/>
            <person name="Rouard M."/>
            <person name="Rozas J."/>
            <person name="Tranchant-Dubreuil C."/>
            <person name="VanBuren R."/>
            <person name="Zhang Q."/>
            <person name="Andrade A.C."/>
            <person name="Argout X."/>
            <person name="Bertrand B."/>
            <person name="de Kochko A."/>
            <person name="Graziosi G."/>
            <person name="Henry R.J."/>
            <person name="Jayarama X."/>
            <person name="Ming R."/>
            <person name="Nagai C."/>
            <person name="Rounsley S."/>
            <person name="Sankoff D."/>
            <person name="Giuliano G."/>
            <person name="Albert V.A."/>
            <person name="Wincker P."/>
            <person name="Lashermes P."/>
        </authorList>
    </citation>
    <scope>NUCLEOTIDE SEQUENCE [LARGE SCALE GENOMIC DNA]</scope>
    <source>
        <strain evidence="5">cv. DH200-94</strain>
    </source>
</reference>
<feature type="non-terminal residue" evidence="4">
    <location>
        <position position="1"/>
    </location>
</feature>
<proteinExistence type="inferred from homology"/>
<dbReference type="GO" id="GO:0140662">
    <property type="term" value="F:ATP-dependent protein folding chaperone"/>
    <property type="evidence" value="ECO:0007669"/>
    <property type="project" value="InterPro"/>
</dbReference>
<accession>A0A068VNL3</accession>
<dbReference type="GO" id="GO:0005524">
    <property type="term" value="F:ATP binding"/>
    <property type="evidence" value="ECO:0007669"/>
    <property type="project" value="UniProtKB-KW"/>
</dbReference>
<keyword evidence="5" id="KW-1185">Reference proteome</keyword>
<evidence type="ECO:0000256" key="3">
    <source>
        <dbReference type="ARBA" id="ARBA00022840"/>
    </source>
</evidence>
<gene>
    <name evidence="4" type="ORF">GSCOC_T00011307001</name>
</gene>
<evidence type="ECO:0000313" key="5">
    <source>
        <dbReference type="Proteomes" id="UP000295252"/>
    </source>
</evidence>
<dbReference type="InterPro" id="IPR013126">
    <property type="entry name" value="Hsp_70_fam"/>
</dbReference>
<dbReference type="InParanoid" id="A0A068VNL3"/>
<dbReference type="SUPFAM" id="SSF53067">
    <property type="entry name" value="Actin-like ATPase domain"/>
    <property type="match status" value="1"/>
</dbReference>